<reference evidence="2 3" key="1">
    <citation type="submission" date="2014-05" db="EMBL/GenBank/DDBJ databases">
        <title>Draft genome sequence of Amycolatopsis rifamycinica DSM 46095.</title>
        <authorList>
            <person name="Lal R."/>
            <person name="Saxena A."/>
            <person name="Kumari R."/>
            <person name="Mukherjee U."/>
            <person name="Singh P."/>
            <person name="Sangwan N."/>
            <person name="Mahato N.K."/>
        </authorList>
    </citation>
    <scope>NUCLEOTIDE SEQUENCE [LARGE SCALE GENOMIC DNA]</scope>
    <source>
        <strain evidence="2 3">DSM 46095</strain>
    </source>
</reference>
<dbReference type="AlphaFoldDB" id="A0A066TX22"/>
<dbReference type="EMBL" id="JMQI01000066">
    <property type="protein sequence ID" value="KDN18132.1"/>
    <property type="molecule type" value="Genomic_DNA"/>
</dbReference>
<evidence type="ECO:0000313" key="2">
    <source>
        <dbReference type="EMBL" id="KDN18132.1"/>
    </source>
</evidence>
<dbReference type="STRING" id="287986.DV20_32865"/>
<dbReference type="CDD" id="cd05262">
    <property type="entry name" value="SDR_a7"/>
    <property type="match status" value="1"/>
</dbReference>
<feature type="domain" description="NAD-dependent epimerase/dehydratase" evidence="1">
    <location>
        <begin position="3"/>
        <end position="212"/>
    </location>
</feature>
<dbReference type="InterPro" id="IPR036291">
    <property type="entry name" value="NAD(P)-bd_dom_sf"/>
</dbReference>
<accession>A0A066TX22</accession>
<proteinExistence type="predicted"/>
<dbReference type="eggNOG" id="COG0451">
    <property type="taxonomic scope" value="Bacteria"/>
</dbReference>
<dbReference type="PANTHER" id="PTHR48079">
    <property type="entry name" value="PROTEIN YEEZ"/>
    <property type="match status" value="1"/>
</dbReference>
<dbReference type="RefSeq" id="WP_043786858.1">
    <property type="nucleotide sequence ID" value="NZ_JMQI01000066.1"/>
</dbReference>
<dbReference type="Pfam" id="PF01370">
    <property type="entry name" value="Epimerase"/>
    <property type="match status" value="1"/>
</dbReference>
<gene>
    <name evidence="2" type="ORF">DV20_32865</name>
</gene>
<dbReference type="PANTHER" id="PTHR48079:SF6">
    <property type="entry name" value="NAD(P)-BINDING DOMAIN-CONTAINING PROTEIN-RELATED"/>
    <property type="match status" value="1"/>
</dbReference>
<dbReference type="Gene3D" id="3.40.50.720">
    <property type="entry name" value="NAD(P)-binding Rossmann-like Domain"/>
    <property type="match status" value="1"/>
</dbReference>
<keyword evidence="3" id="KW-1185">Reference proteome</keyword>
<evidence type="ECO:0000259" key="1">
    <source>
        <dbReference type="Pfam" id="PF01370"/>
    </source>
</evidence>
<sequence>MRVFVTGATGFVGSAVVRELRDAGHDVLGLARSDDKAAALAATGAEVRRGSLTDLAGLRAAAAEADAVIHTAYVHDDFADLAAAAETDRAAIGAFGEALEGTGKALIITAATGPVAPGRMATEEDAADPAFPRAASETAALALAERGIRASVLRLPHSVHGEGDGHGFVPALIRLARETGVSAYPGDGTGRWAAVHRFDAARLYRLAVEAAPEGVRLHAVGDEGVPLKALAEVIGEHLGLPVRSVADVPGHFGWLAHFAGPDAPASSVLTQKRLGWVPEWPGLLADLEAGHYFG</sequence>
<dbReference type="GO" id="GO:0004029">
    <property type="term" value="F:aldehyde dehydrogenase (NAD+) activity"/>
    <property type="evidence" value="ECO:0007669"/>
    <property type="project" value="TreeGrafter"/>
</dbReference>
<organism evidence="2 3">
    <name type="scientific">Amycolatopsis rifamycinica</name>
    <dbReference type="NCBI Taxonomy" id="287986"/>
    <lineage>
        <taxon>Bacteria</taxon>
        <taxon>Bacillati</taxon>
        <taxon>Actinomycetota</taxon>
        <taxon>Actinomycetes</taxon>
        <taxon>Pseudonocardiales</taxon>
        <taxon>Pseudonocardiaceae</taxon>
        <taxon>Amycolatopsis</taxon>
    </lineage>
</organism>
<dbReference type="Proteomes" id="UP000027345">
    <property type="component" value="Unassembled WGS sequence"/>
</dbReference>
<dbReference type="GO" id="GO:0005737">
    <property type="term" value="C:cytoplasm"/>
    <property type="evidence" value="ECO:0007669"/>
    <property type="project" value="TreeGrafter"/>
</dbReference>
<evidence type="ECO:0000313" key="3">
    <source>
        <dbReference type="Proteomes" id="UP000027345"/>
    </source>
</evidence>
<protein>
    <submittedName>
        <fullName evidence="2">3-beta hydroxysteroid dehydrogenase</fullName>
    </submittedName>
</protein>
<name>A0A066TX22_9PSEU</name>
<dbReference type="OrthoDB" id="9787292at2"/>
<dbReference type="InterPro" id="IPR001509">
    <property type="entry name" value="Epimerase_deHydtase"/>
</dbReference>
<comment type="caution">
    <text evidence="2">The sequence shown here is derived from an EMBL/GenBank/DDBJ whole genome shotgun (WGS) entry which is preliminary data.</text>
</comment>
<dbReference type="InterPro" id="IPR051783">
    <property type="entry name" value="NAD(P)-dependent_oxidoreduct"/>
</dbReference>
<dbReference type="SUPFAM" id="SSF51735">
    <property type="entry name" value="NAD(P)-binding Rossmann-fold domains"/>
    <property type="match status" value="1"/>
</dbReference>